<proteinExistence type="inferred from homology"/>
<dbReference type="GO" id="GO:1902208">
    <property type="term" value="P:regulation of bacterial-type flagellum assembly"/>
    <property type="evidence" value="ECO:0007669"/>
    <property type="project" value="UniProtKB-UniRule"/>
</dbReference>
<dbReference type="InterPro" id="IPR036107">
    <property type="entry name" value="CsrA_sf"/>
</dbReference>
<evidence type="ECO:0000256" key="2">
    <source>
        <dbReference type="ARBA" id="ARBA00022845"/>
    </source>
</evidence>
<dbReference type="Pfam" id="PF02599">
    <property type="entry name" value="CsrA"/>
    <property type="match status" value="1"/>
</dbReference>
<keyword evidence="3 4" id="KW-0694">RNA-binding</keyword>
<dbReference type="Gene3D" id="2.60.40.4380">
    <property type="entry name" value="Translational regulator CsrA"/>
    <property type="match status" value="1"/>
</dbReference>
<protein>
    <recommendedName>
        <fullName evidence="4">Translational regulator CsrA</fullName>
    </recommendedName>
</protein>
<dbReference type="GO" id="GO:0044781">
    <property type="term" value="P:bacterial-type flagellum organization"/>
    <property type="evidence" value="ECO:0007669"/>
    <property type="project" value="UniProtKB-KW"/>
</dbReference>
<dbReference type="SUPFAM" id="SSF117130">
    <property type="entry name" value="CsrA-like"/>
    <property type="match status" value="1"/>
</dbReference>
<evidence type="ECO:0000256" key="1">
    <source>
        <dbReference type="ARBA" id="ARBA00022490"/>
    </source>
</evidence>
<comment type="function">
    <text evidence="4">A translational regulator that binds mRNA to regulate translation initiation and/or mRNA stability. Usually binds in the 5'-UTR at or near the Shine-Dalgarno sequence preventing ribosome-binding, thus repressing translation. Its main target seems to be the major flagellin gene, while its function is anatagonized by FliW.</text>
</comment>
<dbReference type="GO" id="GO:0005829">
    <property type="term" value="C:cytosol"/>
    <property type="evidence" value="ECO:0007669"/>
    <property type="project" value="TreeGrafter"/>
</dbReference>
<comment type="subcellular location">
    <subcellularLocation>
        <location evidence="4">Cytoplasm</location>
    </subcellularLocation>
</comment>
<dbReference type="Proteomes" id="UP000218542">
    <property type="component" value="Unassembled WGS sequence"/>
</dbReference>
<keyword evidence="4" id="KW-0678">Repressor</keyword>
<evidence type="ECO:0000256" key="3">
    <source>
        <dbReference type="ARBA" id="ARBA00022884"/>
    </source>
</evidence>
<organism evidence="5 6">
    <name type="scientific">Candidatus Scalindua japonica</name>
    <dbReference type="NCBI Taxonomy" id="1284222"/>
    <lineage>
        <taxon>Bacteria</taxon>
        <taxon>Pseudomonadati</taxon>
        <taxon>Planctomycetota</taxon>
        <taxon>Candidatus Brocadiia</taxon>
        <taxon>Candidatus Brocadiales</taxon>
        <taxon>Candidatus Scalinduaceae</taxon>
        <taxon>Candidatus Scalindua</taxon>
    </lineage>
</organism>
<evidence type="ECO:0000313" key="6">
    <source>
        <dbReference type="Proteomes" id="UP000218542"/>
    </source>
</evidence>
<keyword evidence="1 4" id="KW-0963">Cytoplasm</keyword>
<dbReference type="GO" id="GO:0045947">
    <property type="term" value="P:negative regulation of translational initiation"/>
    <property type="evidence" value="ECO:0007669"/>
    <property type="project" value="UniProtKB-UniRule"/>
</dbReference>
<keyword evidence="6" id="KW-1185">Reference proteome</keyword>
<evidence type="ECO:0000313" key="5">
    <source>
        <dbReference type="EMBL" id="GAX59317.1"/>
    </source>
</evidence>
<keyword evidence="4" id="KW-1005">Bacterial flagellum biogenesis</keyword>
<dbReference type="PANTHER" id="PTHR34984:SF1">
    <property type="entry name" value="CARBON STORAGE REGULATOR"/>
    <property type="match status" value="1"/>
</dbReference>
<dbReference type="GO" id="GO:0006402">
    <property type="term" value="P:mRNA catabolic process"/>
    <property type="evidence" value="ECO:0007669"/>
    <property type="project" value="InterPro"/>
</dbReference>
<sequence length="58" mass="6462">MLVLIRTPGEGLLIEDKITIEKINKSKTKIGIEAPKDVVVCREEVVRVINEENELSSA</sequence>
<keyword evidence="2 4" id="KW-0810">Translation regulation</keyword>
<dbReference type="AlphaFoldDB" id="A0A286TTV8"/>
<comment type="caution">
    <text evidence="5">The sequence shown here is derived from an EMBL/GenBank/DDBJ whole genome shotgun (WGS) entry which is preliminary data.</text>
</comment>
<dbReference type="EMBL" id="BAOS01000001">
    <property type="protein sequence ID" value="GAX59317.1"/>
    <property type="molecule type" value="Genomic_DNA"/>
</dbReference>
<reference evidence="6" key="1">
    <citation type="journal article" date="2017" name="Environ. Microbiol. Rep.">
        <title>Genetic Diversity of Marine Anaerobic Ammonium-Oxidizing Bacteria as Revealed by Genomic and Proteomic Analyses of 'Candidatus Scalindua japonica'.</title>
        <authorList>
            <person name="Oshiki M."/>
            <person name="Mizuto K."/>
            <person name="Kimura Z."/>
            <person name="Kindaichi T."/>
            <person name="Satoh H."/>
            <person name="Okabe S."/>
        </authorList>
    </citation>
    <scope>NUCLEOTIDE SEQUENCE [LARGE SCALE GENOMIC DNA]</scope>
    <source>
        <strain evidence="6">husup-a2</strain>
    </source>
</reference>
<dbReference type="GO" id="GO:0048027">
    <property type="term" value="F:mRNA 5'-UTR binding"/>
    <property type="evidence" value="ECO:0007669"/>
    <property type="project" value="UniProtKB-UniRule"/>
</dbReference>
<dbReference type="PANTHER" id="PTHR34984">
    <property type="entry name" value="CARBON STORAGE REGULATOR"/>
    <property type="match status" value="1"/>
</dbReference>
<accession>A0A286TTV8</accession>
<dbReference type="RefSeq" id="WP_096892450.1">
    <property type="nucleotide sequence ID" value="NZ_BAOS01000001.1"/>
</dbReference>
<dbReference type="InterPro" id="IPR003751">
    <property type="entry name" value="CsrA"/>
</dbReference>
<comment type="subunit">
    <text evidence="4">Homodimer; the beta-strands of each monomer intercalate to form a hydrophobic core, while the alpha-helices form wings that extend away from the core.</text>
</comment>
<comment type="similarity">
    <text evidence="4">Belongs to the CsrA/RsmA family.</text>
</comment>
<dbReference type="GO" id="GO:0006109">
    <property type="term" value="P:regulation of carbohydrate metabolic process"/>
    <property type="evidence" value="ECO:0007669"/>
    <property type="project" value="InterPro"/>
</dbReference>
<name>A0A286TTV8_9BACT</name>
<dbReference type="OrthoDB" id="289081at2"/>
<gene>
    <name evidence="4" type="primary">csrA</name>
    <name evidence="5" type="ORF">SCALIN_C01_0248</name>
</gene>
<evidence type="ECO:0000256" key="4">
    <source>
        <dbReference type="HAMAP-Rule" id="MF_00167"/>
    </source>
</evidence>
<dbReference type="HAMAP" id="MF_00167">
    <property type="entry name" value="CsrA"/>
    <property type="match status" value="1"/>
</dbReference>